<name>A0ABN4Z2V3_PANSE</name>
<gene>
    <name evidence="1" type="ORF">DSJ_05590</name>
</gene>
<dbReference type="EMBL" id="CP017581">
    <property type="protein sequence ID" value="ARF48858.1"/>
    <property type="molecule type" value="Genomic_DNA"/>
</dbReference>
<reference evidence="1 2" key="1">
    <citation type="submission" date="2016-10" db="EMBL/GenBank/DDBJ databases">
        <title>Complete Genome Assembly of Pantoea stewartii subsp. stewartii DC283, a Corn Pathogen.</title>
        <authorList>
            <person name="Duong D.A."/>
            <person name="Stevens A.M."/>
            <person name="Jensen R.V."/>
        </authorList>
    </citation>
    <scope>NUCLEOTIDE SEQUENCE [LARGE SCALE GENOMIC DNA]</scope>
    <source>
        <strain evidence="1 2">DC283</strain>
    </source>
</reference>
<proteinExistence type="predicted"/>
<dbReference type="Proteomes" id="UP000192380">
    <property type="component" value="Chromosome"/>
</dbReference>
<evidence type="ECO:0000313" key="2">
    <source>
        <dbReference type="Proteomes" id="UP000192380"/>
    </source>
</evidence>
<evidence type="ECO:0000313" key="1">
    <source>
        <dbReference type="EMBL" id="ARF48858.1"/>
    </source>
</evidence>
<sequence length="59" mass="6873">MVERLSTPVPKGFFDGDFGNWVKNNRNNWQVLIASAIENPKHQPKPVYRGAKRREYEDA</sequence>
<keyword evidence="2" id="KW-1185">Reference proteome</keyword>
<protein>
    <submittedName>
        <fullName evidence="1">Uncharacterized protein</fullName>
    </submittedName>
</protein>
<accession>A0ABN4Z2V3</accession>
<organism evidence="1 2">
    <name type="scientific">Pantoea stewartii subsp. stewartii DC283</name>
    <dbReference type="NCBI Taxonomy" id="660596"/>
    <lineage>
        <taxon>Bacteria</taxon>
        <taxon>Pseudomonadati</taxon>
        <taxon>Pseudomonadota</taxon>
        <taxon>Gammaproteobacteria</taxon>
        <taxon>Enterobacterales</taxon>
        <taxon>Erwiniaceae</taxon>
        <taxon>Pantoea</taxon>
    </lineage>
</organism>